<evidence type="ECO:0000313" key="2">
    <source>
        <dbReference type="Proteomes" id="UP000652761"/>
    </source>
</evidence>
<organism evidence="1 2">
    <name type="scientific">Colocasia esculenta</name>
    <name type="common">Wild taro</name>
    <name type="synonym">Arum esculentum</name>
    <dbReference type="NCBI Taxonomy" id="4460"/>
    <lineage>
        <taxon>Eukaryota</taxon>
        <taxon>Viridiplantae</taxon>
        <taxon>Streptophyta</taxon>
        <taxon>Embryophyta</taxon>
        <taxon>Tracheophyta</taxon>
        <taxon>Spermatophyta</taxon>
        <taxon>Magnoliopsida</taxon>
        <taxon>Liliopsida</taxon>
        <taxon>Araceae</taxon>
        <taxon>Aroideae</taxon>
        <taxon>Colocasieae</taxon>
        <taxon>Colocasia</taxon>
    </lineage>
</organism>
<gene>
    <name evidence="1" type="ORF">Taro_012395</name>
</gene>
<dbReference type="AlphaFoldDB" id="A0A843UDG1"/>
<evidence type="ECO:0000313" key="1">
    <source>
        <dbReference type="EMBL" id="MQL79954.1"/>
    </source>
</evidence>
<reference evidence="1" key="1">
    <citation type="submission" date="2017-07" db="EMBL/GenBank/DDBJ databases">
        <title>Taro Niue Genome Assembly and Annotation.</title>
        <authorList>
            <person name="Atibalentja N."/>
            <person name="Keating K."/>
            <person name="Fields C.J."/>
        </authorList>
    </citation>
    <scope>NUCLEOTIDE SEQUENCE</scope>
    <source>
        <strain evidence="1">Niue_2</strain>
        <tissue evidence="1">Leaf</tissue>
    </source>
</reference>
<dbReference type="EMBL" id="NMUH01000484">
    <property type="protein sequence ID" value="MQL79954.1"/>
    <property type="molecule type" value="Genomic_DNA"/>
</dbReference>
<protein>
    <submittedName>
        <fullName evidence="1">Uncharacterized protein</fullName>
    </submittedName>
</protein>
<feature type="non-terminal residue" evidence="1">
    <location>
        <position position="103"/>
    </location>
</feature>
<keyword evidence="2" id="KW-1185">Reference proteome</keyword>
<dbReference type="Proteomes" id="UP000652761">
    <property type="component" value="Unassembled WGS sequence"/>
</dbReference>
<proteinExistence type="predicted"/>
<comment type="caution">
    <text evidence="1">The sequence shown here is derived from an EMBL/GenBank/DDBJ whole genome shotgun (WGS) entry which is preliminary data.</text>
</comment>
<accession>A0A843UDG1</accession>
<sequence length="103" mass="10896">SDDTDLDGTIRVPGQSPELTARLTENLGYPTGELDTTLYTAGGTDLAPLRCGSELDDGRETSSLPSPVGVGVSLASHWLSRELPQHRANQNTCTKAVNNTSNL</sequence>
<name>A0A843UDG1_COLES</name>